<name>A0A413IBX0_9BACT</name>
<dbReference type="AlphaFoldDB" id="A0A413IBX0"/>
<evidence type="ECO:0000256" key="8">
    <source>
        <dbReference type="RuleBase" id="RU000417"/>
    </source>
</evidence>
<dbReference type="PANTHER" id="PTHR10629">
    <property type="entry name" value="CYTOSINE-SPECIFIC METHYLTRANSFERASE"/>
    <property type="match status" value="1"/>
</dbReference>
<dbReference type="EMBL" id="JAKNDN010000036">
    <property type="protein sequence ID" value="MCG4961438.1"/>
    <property type="molecule type" value="Genomic_DNA"/>
</dbReference>
<dbReference type="EC" id="2.1.1.37" evidence="8"/>
<sequence>MKKDKSVGNILEFPEKIFIGDITGQRVCVKIYGPESLENQLAVVTHYLHNQNTHAEDTYKEDGIAEIKHLVQYFFPDLVNPDQVAEDARQYGLFRDVFDIPYPVPENPRFTFIDLFAGMGGFRLAMQKHGGRCVYSSEWNKYAQKTYFANFGEIPFGDITKEETKKYIPDGFDILCAGFPCQPFSIAGVSKKNSLGRATGFLDKTQGTLFFDVAEIIRRKRPKAFFLENVKNLLSHDKGNTFKVIEGTLRELDYSIYYKVLDGQGYVPQHRERIIIVGFDNRYFHGKENFSFPEKPDSVACIAEILDPEVEKKYTLSDKLWTYLKMYAEKHKAKGNGFGFGLVDKNGIARTLSARYYKDGAEILIPQEEGKNPRRLTPRECARLMGYEDKYIIDAVSEIQAYKQCGNSVVVPLITAVAGKITESLLNYHPDE</sequence>
<dbReference type="GO" id="GO:0009307">
    <property type="term" value="P:DNA restriction-modification system"/>
    <property type="evidence" value="ECO:0007669"/>
    <property type="project" value="UniProtKB-KW"/>
</dbReference>
<evidence type="ECO:0000256" key="6">
    <source>
        <dbReference type="PROSITE-ProRule" id="PRU01016"/>
    </source>
</evidence>
<evidence type="ECO:0000256" key="2">
    <source>
        <dbReference type="ARBA" id="ARBA00022679"/>
    </source>
</evidence>
<dbReference type="Gene3D" id="3.40.50.150">
    <property type="entry name" value="Vaccinia Virus protein VP39"/>
    <property type="match status" value="1"/>
</dbReference>
<comment type="similarity">
    <text evidence="6 7">Belongs to the class I-like SAM-binding methyltransferase superfamily. C5-methyltransferase family.</text>
</comment>
<dbReference type="InterPro" id="IPR029063">
    <property type="entry name" value="SAM-dependent_MTases_sf"/>
</dbReference>
<dbReference type="InterPro" id="IPR031303">
    <property type="entry name" value="C5_meth_CS"/>
</dbReference>
<dbReference type="GO" id="GO:0032259">
    <property type="term" value="P:methylation"/>
    <property type="evidence" value="ECO:0007669"/>
    <property type="project" value="UniProtKB-KW"/>
</dbReference>
<protein>
    <recommendedName>
        <fullName evidence="8">Cytosine-specific methyltransferase</fullName>
        <ecNumber evidence="8">2.1.1.37</ecNumber>
    </recommendedName>
</protein>
<dbReference type="PRINTS" id="PR00105">
    <property type="entry name" value="C5METTRFRASE"/>
</dbReference>
<evidence type="ECO:0000313" key="10">
    <source>
        <dbReference type="EMBL" id="RGY06500.1"/>
    </source>
</evidence>
<dbReference type="EMBL" id="QSCO01000012">
    <property type="protein sequence ID" value="RGY06500.1"/>
    <property type="molecule type" value="Genomic_DNA"/>
</dbReference>
<dbReference type="GO" id="GO:0003886">
    <property type="term" value="F:DNA (cytosine-5-)-methyltransferase activity"/>
    <property type="evidence" value="ECO:0007669"/>
    <property type="project" value="UniProtKB-EC"/>
</dbReference>
<dbReference type="Gene3D" id="3.90.120.30">
    <property type="match status" value="1"/>
</dbReference>
<evidence type="ECO:0000313" key="11">
    <source>
        <dbReference type="Proteomes" id="UP000284434"/>
    </source>
</evidence>
<evidence type="ECO:0000256" key="7">
    <source>
        <dbReference type="RuleBase" id="RU000416"/>
    </source>
</evidence>
<dbReference type="SUPFAM" id="SSF53335">
    <property type="entry name" value="S-adenosyl-L-methionine-dependent methyltransferases"/>
    <property type="match status" value="1"/>
</dbReference>
<reference evidence="9" key="2">
    <citation type="submission" date="2022-01" db="EMBL/GenBank/DDBJ databases">
        <title>Collection of gut derived symbiotic bacterial strains cultured from healthy donors.</title>
        <authorList>
            <person name="Lin H."/>
            <person name="Kohout C."/>
            <person name="Waligurski E."/>
            <person name="Pamer E.G."/>
        </authorList>
    </citation>
    <scope>NUCLEOTIDE SEQUENCE</scope>
    <source>
        <strain evidence="9">DFI.1.149</strain>
    </source>
</reference>
<proteinExistence type="inferred from homology"/>
<comment type="catalytic activity">
    <reaction evidence="5 8">
        <text>a 2'-deoxycytidine in DNA + S-adenosyl-L-methionine = a 5-methyl-2'-deoxycytidine in DNA + S-adenosyl-L-homocysteine + H(+)</text>
        <dbReference type="Rhea" id="RHEA:13681"/>
        <dbReference type="Rhea" id="RHEA-COMP:11369"/>
        <dbReference type="Rhea" id="RHEA-COMP:11370"/>
        <dbReference type="ChEBI" id="CHEBI:15378"/>
        <dbReference type="ChEBI" id="CHEBI:57856"/>
        <dbReference type="ChEBI" id="CHEBI:59789"/>
        <dbReference type="ChEBI" id="CHEBI:85452"/>
        <dbReference type="ChEBI" id="CHEBI:85454"/>
        <dbReference type="EC" id="2.1.1.37"/>
    </reaction>
</comment>
<dbReference type="InterPro" id="IPR018117">
    <property type="entry name" value="C5_DNA_meth_AS"/>
</dbReference>
<dbReference type="PROSITE" id="PS00094">
    <property type="entry name" value="C5_MTASE_1"/>
    <property type="match status" value="1"/>
</dbReference>
<dbReference type="PROSITE" id="PS51679">
    <property type="entry name" value="SAM_MT_C5"/>
    <property type="match status" value="1"/>
</dbReference>
<gene>
    <name evidence="10" type="primary">dcm</name>
    <name evidence="10" type="ORF">DXA53_09985</name>
    <name evidence="9" type="ORF">L0P03_16520</name>
</gene>
<dbReference type="PANTHER" id="PTHR10629:SF52">
    <property type="entry name" value="DNA (CYTOSINE-5)-METHYLTRANSFERASE 1"/>
    <property type="match status" value="1"/>
</dbReference>
<organism evidence="10 11">
    <name type="scientific">Odoribacter splanchnicus</name>
    <dbReference type="NCBI Taxonomy" id="28118"/>
    <lineage>
        <taxon>Bacteria</taxon>
        <taxon>Pseudomonadati</taxon>
        <taxon>Bacteroidota</taxon>
        <taxon>Bacteroidia</taxon>
        <taxon>Bacteroidales</taxon>
        <taxon>Odoribacteraceae</taxon>
        <taxon>Odoribacter</taxon>
    </lineage>
</organism>
<evidence type="ECO:0000256" key="3">
    <source>
        <dbReference type="ARBA" id="ARBA00022691"/>
    </source>
</evidence>
<keyword evidence="4" id="KW-0680">Restriction system</keyword>
<dbReference type="PROSITE" id="PS00095">
    <property type="entry name" value="C5_MTASE_2"/>
    <property type="match status" value="1"/>
</dbReference>
<evidence type="ECO:0000256" key="4">
    <source>
        <dbReference type="ARBA" id="ARBA00022747"/>
    </source>
</evidence>
<feature type="active site" evidence="6">
    <location>
        <position position="181"/>
    </location>
</feature>
<keyword evidence="3 6" id="KW-0949">S-adenosyl-L-methionine</keyword>
<evidence type="ECO:0000313" key="9">
    <source>
        <dbReference type="EMBL" id="MCG4961438.1"/>
    </source>
</evidence>
<comment type="caution">
    <text evidence="10">The sequence shown here is derived from an EMBL/GenBank/DDBJ whole genome shotgun (WGS) entry which is preliminary data.</text>
</comment>
<dbReference type="NCBIfam" id="TIGR00675">
    <property type="entry name" value="dcm"/>
    <property type="match status" value="1"/>
</dbReference>
<dbReference type="Proteomes" id="UP000284434">
    <property type="component" value="Unassembled WGS sequence"/>
</dbReference>
<dbReference type="Proteomes" id="UP001199750">
    <property type="component" value="Unassembled WGS sequence"/>
</dbReference>
<dbReference type="InterPro" id="IPR001525">
    <property type="entry name" value="C5_MeTfrase"/>
</dbReference>
<evidence type="ECO:0000256" key="5">
    <source>
        <dbReference type="ARBA" id="ARBA00047422"/>
    </source>
</evidence>
<reference evidence="10 11" key="1">
    <citation type="submission" date="2018-08" db="EMBL/GenBank/DDBJ databases">
        <title>A genome reference for cultivated species of the human gut microbiota.</title>
        <authorList>
            <person name="Zou Y."/>
            <person name="Xue W."/>
            <person name="Luo G."/>
        </authorList>
    </citation>
    <scope>NUCLEOTIDE SEQUENCE [LARGE SCALE GENOMIC DNA]</scope>
    <source>
        <strain evidence="10 11">OF03-11</strain>
    </source>
</reference>
<dbReference type="RefSeq" id="WP_118103894.1">
    <property type="nucleotide sequence ID" value="NZ_JABWDG010000045.1"/>
</dbReference>
<dbReference type="InterPro" id="IPR050390">
    <property type="entry name" value="C5-Methyltransferase"/>
</dbReference>
<dbReference type="CDD" id="cd00315">
    <property type="entry name" value="Cyt_C5_DNA_methylase"/>
    <property type="match status" value="1"/>
</dbReference>
<keyword evidence="1 6" id="KW-0489">Methyltransferase</keyword>
<evidence type="ECO:0000256" key="1">
    <source>
        <dbReference type="ARBA" id="ARBA00022603"/>
    </source>
</evidence>
<keyword evidence="2 6" id="KW-0808">Transferase</keyword>
<accession>A0A413IBX0</accession>
<dbReference type="Pfam" id="PF00145">
    <property type="entry name" value="DNA_methylase"/>
    <property type="match status" value="1"/>
</dbReference>